<dbReference type="AlphaFoldDB" id="A0A2P2QIG0"/>
<evidence type="ECO:0000313" key="1">
    <source>
        <dbReference type="EMBL" id="MBX66779.1"/>
    </source>
</evidence>
<name>A0A2P2QIG0_RHIMU</name>
<accession>A0A2P2QIG0</accession>
<dbReference type="EMBL" id="GGEC01086295">
    <property type="protein sequence ID" value="MBX66779.1"/>
    <property type="molecule type" value="Transcribed_RNA"/>
</dbReference>
<organism evidence="1">
    <name type="scientific">Rhizophora mucronata</name>
    <name type="common">Asiatic mangrove</name>
    <dbReference type="NCBI Taxonomy" id="61149"/>
    <lineage>
        <taxon>Eukaryota</taxon>
        <taxon>Viridiplantae</taxon>
        <taxon>Streptophyta</taxon>
        <taxon>Embryophyta</taxon>
        <taxon>Tracheophyta</taxon>
        <taxon>Spermatophyta</taxon>
        <taxon>Magnoliopsida</taxon>
        <taxon>eudicotyledons</taxon>
        <taxon>Gunneridae</taxon>
        <taxon>Pentapetalae</taxon>
        <taxon>rosids</taxon>
        <taxon>fabids</taxon>
        <taxon>Malpighiales</taxon>
        <taxon>Rhizophoraceae</taxon>
        <taxon>Rhizophora</taxon>
    </lineage>
</organism>
<protein>
    <submittedName>
        <fullName evidence="1">Uncharacterized protein</fullName>
    </submittedName>
</protein>
<sequence length="37" mass="4411">MKMTTKIITCGMKVRWFMNSIALDLLSRAPFLRYPNY</sequence>
<reference evidence="1" key="1">
    <citation type="submission" date="2018-02" db="EMBL/GenBank/DDBJ databases">
        <title>Rhizophora mucronata_Transcriptome.</title>
        <authorList>
            <person name="Meera S.P."/>
            <person name="Sreeshan A."/>
            <person name="Augustine A."/>
        </authorList>
    </citation>
    <scope>NUCLEOTIDE SEQUENCE</scope>
    <source>
        <tissue evidence="1">Leaf</tissue>
    </source>
</reference>
<proteinExistence type="predicted"/>